<evidence type="ECO:0000256" key="2">
    <source>
        <dbReference type="PROSITE-ProRule" id="PRU00176"/>
    </source>
</evidence>
<sequence>STKAADLSSALAAFEAELSGLTKRPPPVKKVNSTLSSAPALSVASFSAPPVIVHRPDLDVNAHQQSEPSMQHTYSTVYGHDMQNKYNEAQTKAMQFRTEAQQQAAGYGRAPRVGSITRKAAGKVWEDQTLVDWPENDYRLFCGDLGNEVNDELLASVFTKYPSFAKAKVLRQKKTQKTKGYGFVSFLDVNDFMAAFKEVNGKYVGNRPIKLRKSTWKERNATS</sequence>
<evidence type="ECO:0000256" key="1">
    <source>
        <dbReference type="ARBA" id="ARBA00022884"/>
    </source>
</evidence>
<accession>A0A0H5QJJ3</accession>
<dbReference type="CDD" id="cd12383">
    <property type="entry name" value="RRM_RBM42"/>
    <property type="match status" value="1"/>
</dbReference>
<dbReference type="InterPro" id="IPR012677">
    <property type="entry name" value="Nucleotide-bd_a/b_plait_sf"/>
</dbReference>
<dbReference type="PROSITE" id="PS50102">
    <property type="entry name" value="RRM"/>
    <property type="match status" value="1"/>
</dbReference>
<dbReference type="PANTHER" id="PTHR47640">
    <property type="entry name" value="TRNA SELENOCYSTEINE 1-ASSOCIATED PROTEIN 1-RELATED-RELATED"/>
    <property type="match status" value="1"/>
</dbReference>
<dbReference type="Pfam" id="PF00076">
    <property type="entry name" value="RRM_1"/>
    <property type="match status" value="1"/>
</dbReference>
<proteinExistence type="predicted"/>
<dbReference type="Gene3D" id="3.30.70.330">
    <property type="match status" value="1"/>
</dbReference>
<dbReference type="InterPro" id="IPR034215">
    <property type="entry name" value="RBM42_RRM"/>
</dbReference>
<dbReference type="InterPro" id="IPR050825">
    <property type="entry name" value="RBM42_RBP45_47-like"/>
</dbReference>
<feature type="non-terminal residue" evidence="4">
    <location>
        <position position="1"/>
    </location>
</feature>
<dbReference type="AlphaFoldDB" id="A0A0H5QJJ3"/>
<feature type="domain" description="RRM" evidence="3">
    <location>
        <begin position="138"/>
        <end position="216"/>
    </location>
</feature>
<dbReference type="GO" id="GO:0003729">
    <property type="term" value="F:mRNA binding"/>
    <property type="evidence" value="ECO:0007669"/>
    <property type="project" value="InterPro"/>
</dbReference>
<evidence type="ECO:0000259" key="3">
    <source>
        <dbReference type="PROSITE" id="PS50102"/>
    </source>
</evidence>
<dbReference type="PANTHER" id="PTHR47640:SF11">
    <property type="entry name" value="RNA-BINDING PROTEIN 42"/>
    <property type="match status" value="1"/>
</dbReference>
<protein>
    <recommendedName>
        <fullName evidence="3">RRM domain-containing protein</fullName>
    </recommendedName>
</protein>
<dbReference type="SUPFAM" id="SSF54928">
    <property type="entry name" value="RNA-binding domain, RBD"/>
    <property type="match status" value="1"/>
</dbReference>
<keyword evidence="1 2" id="KW-0694">RNA-binding</keyword>
<dbReference type="InterPro" id="IPR035979">
    <property type="entry name" value="RBD_domain_sf"/>
</dbReference>
<reference evidence="4" key="1">
    <citation type="submission" date="2015-04" db="EMBL/GenBank/DDBJ databases">
        <title>The genome sequence of the plant pathogenic Rhizarian Plasmodiophora brassicae reveals insights in its biotrophic life cycle and the origin of chitin synthesis.</title>
        <authorList>
            <person name="Schwelm A."/>
            <person name="Fogelqvist J."/>
            <person name="Knaust A."/>
            <person name="Julke S."/>
            <person name="Lilja T."/>
            <person name="Dhandapani V."/>
            <person name="Bonilla-Rosso G."/>
            <person name="Karlsson M."/>
            <person name="Shevchenko A."/>
            <person name="Choi S.R."/>
            <person name="Kim H.G."/>
            <person name="Park J.Y."/>
            <person name="Lim Y.P."/>
            <person name="Ludwig-Muller J."/>
            <person name="Dixelius C."/>
        </authorList>
    </citation>
    <scope>NUCLEOTIDE SEQUENCE</scope>
    <source>
        <tissue evidence="4">Potato root galls</tissue>
    </source>
</reference>
<name>A0A0H5QJJ3_9EUKA</name>
<dbReference type="InterPro" id="IPR000504">
    <property type="entry name" value="RRM_dom"/>
</dbReference>
<dbReference type="EMBL" id="HACM01001049">
    <property type="protein sequence ID" value="CRZ01491.1"/>
    <property type="molecule type" value="Transcribed_RNA"/>
</dbReference>
<organism evidence="4">
    <name type="scientific">Spongospora subterranea</name>
    <dbReference type="NCBI Taxonomy" id="70186"/>
    <lineage>
        <taxon>Eukaryota</taxon>
        <taxon>Sar</taxon>
        <taxon>Rhizaria</taxon>
        <taxon>Endomyxa</taxon>
        <taxon>Phytomyxea</taxon>
        <taxon>Plasmodiophorida</taxon>
        <taxon>Plasmodiophoridae</taxon>
        <taxon>Spongospora</taxon>
    </lineage>
</organism>
<evidence type="ECO:0000313" key="4">
    <source>
        <dbReference type="EMBL" id="CRZ01491.1"/>
    </source>
</evidence>
<dbReference type="SMART" id="SM00360">
    <property type="entry name" value="RRM"/>
    <property type="match status" value="1"/>
</dbReference>